<dbReference type="EMBL" id="BARS01056750">
    <property type="protein sequence ID" value="GAG45435.1"/>
    <property type="molecule type" value="Genomic_DNA"/>
</dbReference>
<name>X0XQA3_9ZZZZ</name>
<feature type="non-terminal residue" evidence="1">
    <location>
        <position position="1"/>
    </location>
</feature>
<gene>
    <name evidence="1" type="ORF">S01H1_83468</name>
</gene>
<comment type="caution">
    <text evidence="1">The sequence shown here is derived from an EMBL/GenBank/DDBJ whole genome shotgun (WGS) entry which is preliminary data.</text>
</comment>
<proteinExistence type="predicted"/>
<reference evidence="1" key="1">
    <citation type="journal article" date="2014" name="Front. Microbiol.">
        <title>High frequency of phylogenetically diverse reductive dehalogenase-homologous genes in deep subseafloor sedimentary metagenomes.</title>
        <authorList>
            <person name="Kawai M."/>
            <person name="Futagami T."/>
            <person name="Toyoda A."/>
            <person name="Takaki Y."/>
            <person name="Nishi S."/>
            <person name="Hori S."/>
            <person name="Arai W."/>
            <person name="Tsubouchi T."/>
            <person name="Morono Y."/>
            <person name="Uchiyama I."/>
            <person name="Ito T."/>
            <person name="Fujiyama A."/>
            <person name="Inagaki F."/>
            <person name="Takami H."/>
        </authorList>
    </citation>
    <scope>NUCLEOTIDE SEQUENCE</scope>
    <source>
        <strain evidence="1">Expedition CK06-06</strain>
    </source>
</reference>
<protein>
    <recommendedName>
        <fullName evidence="2">Alcohol dehydrogenase iron-type/glycerol dehydrogenase GldA domain-containing protein</fullName>
    </recommendedName>
</protein>
<evidence type="ECO:0008006" key="2">
    <source>
        <dbReference type="Google" id="ProtNLM"/>
    </source>
</evidence>
<accession>X0XQA3</accession>
<dbReference type="AlphaFoldDB" id="X0XQA3"/>
<evidence type="ECO:0000313" key="1">
    <source>
        <dbReference type="EMBL" id="GAG45435.1"/>
    </source>
</evidence>
<organism evidence="1">
    <name type="scientific">marine sediment metagenome</name>
    <dbReference type="NCBI Taxonomy" id="412755"/>
    <lineage>
        <taxon>unclassified sequences</taxon>
        <taxon>metagenomes</taxon>
        <taxon>ecological metagenomes</taxon>
    </lineage>
</organism>
<sequence length="64" mass="7048">VELLREVGLPDRVEVPKDAPDDLAGKLARNAIQGTPVPIKLNPRKIDEATLKELFEELICPSES</sequence>